<organism evidence="3 4">
    <name type="scientific">Arachis hypogaea</name>
    <name type="common">Peanut</name>
    <dbReference type="NCBI Taxonomy" id="3818"/>
    <lineage>
        <taxon>Eukaryota</taxon>
        <taxon>Viridiplantae</taxon>
        <taxon>Streptophyta</taxon>
        <taxon>Embryophyta</taxon>
        <taxon>Tracheophyta</taxon>
        <taxon>Spermatophyta</taxon>
        <taxon>Magnoliopsida</taxon>
        <taxon>eudicotyledons</taxon>
        <taxon>Gunneridae</taxon>
        <taxon>Pentapetalae</taxon>
        <taxon>rosids</taxon>
        <taxon>fabids</taxon>
        <taxon>Fabales</taxon>
        <taxon>Fabaceae</taxon>
        <taxon>Papilionoideae</taxon>
        <taxon>50 kb inversion clade</taxon>
        <taxon>dalbergioids sensu lato</taxon>
        <taxon>Dalbergieae</taxon>
        <taxon>Pterocarpus clade</taxon>
        <taxon>Arachis</taxon>
    </lineage>
</organism>
<feature type="region of interest" description="Disordered" evidence="1">
    <location>
        <begin position="32"/>
        <end position="91"/>
    </location>
</feature>
<dbReference type="InterPro" id="IPR004332">
    <property type="entry name" value="Transposase_MuDR"/>
</dbReference>
<evidence type="ECO:0000259" key="2">
    <source>
        <dbReference type="Pfam" id="PF03108"/>
    </source>
</evidence>
<sequence>MFDIHGRIISEQVMELSAEVGDVGDGGIGQSYFVQDDPPLAPPPIHVASPVDGIDVDAEDSNKEYVTDSNESGSSEDDDDEEFVPETPVEPSRRYLLPVPHPISALSLVPSHYHTLDMDVIQEKNPFSNMGEDDYNLDGGLEFRVGHIFKSKDALLQGVTNYSIHRNVEYRIVESDRLKYHVHCRQYKAGCPWCIFGLLSDRIPDIFKFKFNCDLYCQLSFLWLVYM</sequence>
<dbReference type="EMBL" id="SDMP01000019">
    <property type="protein sequence ID" value="RYQ90804.1"/>
    <property type="molecule type" value="Genomic_DNA"/>
</dbReference>
<dbReference type="Pfam" id="PF03108">
    <property type="entry name" value="DBD_Tnp_Mut"/>
    <property type="match status" value="1"/>
</dbReference>
<evidence type="ECO:0000313" key="3">
    <source>
        <dbReference type="EMBL" id="RYQ90804.1"/>
    </source>
</evidence>
<keyword evidence="4" id="KW-1185">Reference proteome</keyword>
<dbReference type="Proteomes" id="UP000289738">
    <property type="component" value="Chromosome B09"/>
</dbReference>
<name>A0A444XMB6_ARAHY</name>
<reference evidence="3 4" key="1">
    <citation type="submission" date="2019-01" db="EMBL/GenBank/DDBJ databases">
        <title>Sequencing of cultivated peanut Arachis hypogaea provides insights into genome evolution and oil improvement.</title>
        <authorList>
            <person name="Chen X."/>
        </authorList>
    </citation>
    <scope>NUCLEOTIDE SEQUENCE [LARGE SCALE GENOMIC DNA]</scope>
    <source>
        <strain evidence="4">cv. Fuhuasheng</strain>
        <tissue evidence="3">Leaves</tissue>
    </source>
</reference>
<proteinExistence type="predicted"/>
<feature type="domain" description="Transposase MuDR plant" evidence="2">
    <location>
        <begin position="142"/>
        <end position="195"/>
    </location>
</feature>
<evidence type="ECO:0000256" key="1">
    <source>
        <dbReference type="SAM" id="MobiDB-lite"/>
    </source>
</evidence>
<dbReference type="AlphaFoldDB" id="A0A444XMB6"/>
<gene>
    <name evidence="3" type="ORF">Ahy_B09g096791</name>
</gene>
<comment type="caution">
    <text evidence="3">The sequence shown here is derived from an EMBL/GenBank/DDBJ whole genome shotgun (WGS) entry which is preliminary data.</text>
</comment>
<protein>
    <recommendedName>
        <fullName evidence="2">Transposase MuDR plant domain-containing protein</fullName>
    </recommendedName>
</protein>
<evidence type="ECO:0000313" key="4">
    <source>
        <dbReference type="Proteomes" id="UP000289738"/>
    </source>
</evidence>
<accession>A0A444XMB6</accession>
<feature type="compositionally biased region" description="Acidic residues" evidence="1">
    <location>
        <begin position="74"/>
        <end position="84"/>
    </location>
</feature>